<organism evidence="1 2">
    <name type="scientific">Nocardioides zeae</name>
    <dbReference type="NCBI Taxonomy" id="1457234"/>
    <lineage>
        <taxon>Bacteria</taxon>
        <taxon>Bacillati</taxon>
        <taxon>Actinomycetota</taxon>
        <taxon>Actinomycetes</taxon>
        <taxon>Propionibacteriales</taxon>
        <taxon>Nocardioidaceae</taxon>
        <taxon>Nocardioides</taxon>
    </lineage>
</organism>
<proteinExistence type="predicted"/>
<keyword evidence="1" id="KW-0413">Isomerase</keyword>
<keyword evidence="2" id="KW-1185">Reference proteome</keyword>
<name>A0ACC6IM62_9ACTN</name>
<accession>A0ACC6IM62</accession>
<comment type="caution">
    <text evidence="1">The sequence shown here is derived from an EMBL/GenBank/DDBJ whole genome shotgun (WGS) entry which is preliminary data.</text>
</comment>
<gene>
    <name evidence="1" type="ORF">QE364_003408</name>
</gene>
<dbReference type="EC" id="5.1.99.6" evidence="1"/>
<dbReference type="Proteomes" id="UP001261666">
    <property type="component" value="Unassembled WGS sequence"/>
</dbReference>
<evidence type="ECO:0000313" key="2">
    <source>
        <dbReference type="Proteomes" id="UP001261666"/>
    </source>
</evidence>
<reference evidence="1" key="1">
    <citation type="submission" date="2023-08" db="EMBL/GenBank/DDBJ databases">
        <title>Functional and genomic diversity of the sorghum phyllosphere microbiome.</title>
        <authorList>
            <person name="Shade A."/>
        </authorList>
    </citation>
    <scope>NUCLEOTIDE SEQUENCE</scope>
    <source>
        <strain evidence="1">SORGH_AS_0885</strain>
    </source>
</reference>
<keyword evidence="1" id="KW-0456">Lyase</keyword>
<dbReference type="EC" id="4.2.1.136" evidence="1"/>
<sequence>MRAAHTEAQVRAAEETLMAALPPGALMQRAATGLAHAVLALLDGAYGRRITLLVGGGHNGGDALFAGALLARRGAAVDAVLLTETPHEAGLAALEAAGGRVRRGTAAPRRLPDLVVDGIVGIGGRPGLRPDAVAALEAHAPAGSGVTVVAVDVPSGVEVDTGRLPDDAHVRADVTVTFGTHKVAHLVDPAARACGVVQLVDIGLAPHLPAPAVEALQAADVAALLPRPTPSSHKYSRGVVGVRAGSGRYPGAGLLAVAGAASGLVGMVRYVGDPTVLDRVREAHPEVVGVGRVQAWTVGSGGDNRAGAALRAALADEVPLVVDAEALRHLDAPVRREGGRPVAAVLTPHAGELAALLDVERAEVEADQLASARRAAERYDAVVLLKGSHSVVAHPDGRVRVTTSSTPWLATAGAGDVLAGLIGALLAGGLAPYDAASVGAWLHGAAATYASQGGPIVATQVAAAIPEVVRALLT</sequence>
<protein>
    <submittedName>
        <fullName evidence="1">Hydroxyethylthiazole kinase-like uncharacterized protein yjeF</fullName>
        <ecNumber evidence="1">4.2.1.136</ecNumber>
        <ecNumber evidence="1">5.1.99.6</ecNumber>
    </submittedName>
</protein>
<dbReference type="EMBL" id="JAVIZJ010000010">
    <property type="protein sequence ID" value="MDR6211680.1"/>
    <property type="molecule type" value="Genomic_DNA"/>
</dbReference>
<evidence type="ECO:0000313" key="1">
    <source>
        <dbReference type="EMBL" id="MDR6211680.1"/>
    </source>
</evidence>